<keyword evidence="8" id="KW-0665">Pyrimidine biosynthesis</keyword>
<evidence type="ECO:0000256" key="7">
    <source>
        <dbReference type="ARBA" id="ARBA00022643"/>
    </source>
</evidence>
<dbReference type="SUPFAM" id="SSF51395">
    <property type="entry name" value="FMN-linked oxidoreductases"/>
    <property type="match status" value="1"/>
</dbReference>
<dbReference type="InterPro" id="IPR050074">
    <property type="entry name" value="DHO_dehydrogenase"/>
</dbReference>
<name>A0AAW9WKR1_9FIRM</name>
<accession>A0AAW9WKR1</accession>
<dbReference type="PIRSF" id="PIRSF000164">
    <property type="entry name" value="DHO_oxidase"/>
    <property type="match status" value="1"/>
</dbReference>
<dbReference type="EC" id="1.3.1.14" evidence="4"/>
<keyword evidence="6" id="KW-0285">Flavoprotein</keyword>
<comment type="catalytic activity">
    <reaction evidence="12">
        <text>(S)-dihydroorotate + NAD(+) = orotate + NADH + H(+)</text>
        <dbReference type="Rhea" id="RHEA:13513"/>
        <dbReference type="ChEBI" id="CHEBI:15378"/>
        <dbReference type="ChEBI" id="CHEBI:30839"/>
        <dbReference type="ChEBI" id="CHEBI:30864"/>
        <dbReference type="ChEBI" id="CHEBI:57540"/>
        <dbReference type="ChEBI" id="CHEBI:57945"/>
        <dbReference type="EC" id="1.3.1.14"/>
    </reaction>
</comment>
<evidence type="ECO:0000256" key="6">
    <source>
        <dbReference type="ARBA" id="ARBA00022630"/>
    </source>
</evidence>
<evidence type="ECO:0000256" key="12">
    <source>
        <dbReference type="ARBA" id="ARBA00048996"/>
    </source>
</evidence>
<dbReference type="AlphaFoldDB" id="A0AAW9WKR1"/>
<dbReference type="PANTHER" id="PTHR48109:SF1">
    <property type="entry name" value="DIHYDROOROTATE DEHYDROGENASE (FUMARATE)"/>
    <property type="match status" value="1"/>
</dbReference>
<reference evidence="14 15" key="1">
    <citation type="submission" date="2019-09" db="EMBL/GenBank/DDBJ databases">
        <title>Draft genome sequencing of Hungatella hathewayi 123Y-2.</title>
        <authorList>
            <person name="Lv Q."/>
            <person name="Li S."/>
        </authorList>
    </citation>
    <scope>NUCLEOTIDE SEQUENCE [LARGE SCALE GENOMIC DNA]</scope>
    <source>
        <strain evidence="14 15">123Y-2</strain>
    </source>
</reference>
<dbReference type="InterPro" id="IPR012135">
    <property type="entry name" value="Dihydroorotate_DH_1_2"/>
</dbReference>
<dbReference type="InterPro" id="IPR005720">
    <property type="entry name" value="Dihydroorotate_DH_cat"/>
</dbReference>
<proteinExistence type="predicted"/>
<dbReference type="Gene3D" id="3.20.20.70">
    <property type="entry name" value="Aldolase class I"/>
    <property type="match status" value="1"/>
</dbReference>
<evidence type="ECO:0000256" key="3">
    <source>
        <dbReference type="ARBA" id="ARBA00004715"/>
    </source>
</evidence>
<sequence>MNLEVKLPSPSGEIILKNPIMPSAATMGNVIEYNDYFDLNALGALIPNSMFIDSGSPTRNKKMAQTENGFISCFSKNNISIFNFAETILPRLPWQTTPVIIDMKARDIDQMEQLAAVINKLDQIAGVEINLNCPYGVADAPYWHNLDTLKDLIRRVRAAAKDKLVIAKAPGGFIPAAQIARACEEAGADAITSFCNFGGTKIDIYSRKLICGVNGEGGFSGPGIKPMCLQQCRQMINAVNIPIIGNGGISKAEDVLEYIMLGATAVQIGSANLSRPDFIYQLTKDLEVLMDKLEIHSLDEIRGCATM</sequence>
<evidence type="ECO:0000256" key="10">
    <source>
        <dbReference type="ARBA" id="ARBA00029718"/>
    </source>
</evidence>
<evidence type="ECO:0000256" key="8">
    <source>
        <dbReference type="ARBA" id="ARBA00022975"/>
    </source>
</evidence>
<dbReference type="PANTHER" id="PTHR48109">
    <property type="entry name" value="DIHYDROOROTATE DEHYDROGENASE (QUINONE), MITOCHONDRIAL-RELATED"/>
    <property type="match status" value="1"/>
</dbReference>
<dbReference type="InterPro" id="IPR013785">
    <property type="entry name" value="Aldolase_TIM"/>
</dbReference>
<dbReference type="GO" id="GO:0006207">
    <property type="term" value="P:'de novo' pyrimidine nucleobase biosynthetic process"/>
    <property type="evidence" value="ECO:0007669"/>
    <property type="project" value="TreeGrafter"/>
</dbReference>
<gene>
    <name evidence="14" type="ORF">GNE07_23425</name>
</gene>
<comment type="caution">
    <text evidence="14">The sequence shown here is derived from an EMBL/GenBank/DDBJ whole genome shotgun (WGS) entry which is preliminary data.</text>
</comment>
<dbReference type="Gene3D" id="2.30.26.10">
    <property type="entry name" value="Dihydroorotate Dehydrogenase A, chain A, domain 2"/>
    <property type="match status" value="1"/>
</dbReference>
<evidence type="ECO:0000256" key="4">
    <source>
        <dbReference type="ARBA" id="ARBA00012061"/>
    </source>
</evidence>
<evidence type="ECO:0000256" key="5">
    <source>
        <dbReference type="ARBA" id="ARBA00018101"/>
    </source>
</evidence>
<dbReference type="Proteomes" id="UP000434223">
    <property type="component" value="Unassembled WGS sequence"/>
</dbReference>
<evidence type="ECO:0000259" key="13">
    <source>
        <dbReference type="Pfam" id="PF01180"/>
    </source>
</evidence>
<dbReference type="GO" id="GO:0005737">
    <property type="term" value="C:cytoplasm"/>
    <property type="evidence" value="ECO:0007669"/>
    <property type="project" value="InterPro"/>
</dbReference>
<organism evidence="14 15">
    <name type="scientific">Hungatella hathewayi</name>
    <dbReference type="NCBI Taxonomy" id="154046"/>
    <lineage>
        <taxon>Bacteria</taxon>
        <taxon>Bacillati</taxon>
        <taxon>Bacillota</taxon>
        <taxon>Clostridia</taxon>
        <taxon>Lachnospirales</taxon>
        <taxon>Lachnospiraceae</taxon>
        <taxon>Hungatella</taxon>
    </lineage>
</organism>
<evidence type="ECO:0000313" key="15">
    <source>
        <dbReference type="Proteomes" id="UP000434223"/>
    </source>
</evidence>
<dbReference type="RefSeq" id="WP_155560930.1">
    <property type="nucleotide sequence ID" value="NZ_JBDMEG010000018.1"/>
</dbReference>
<keyword evidence="7" id="KW-0288">FMN</keyword>
<dbReference type="EMBL" id="WNME01000020">
    <property type="protein sequence ID" value="MUB65976.1"/>
    <property type="molecule type" value="Genomic_DNA"/>
</dbReference>
<evidence type="ECO:0000256" key="9">
    <source>
        <dbReference type="ARBA" id="ARBA00023002"/>
    </source>
</evidence>
<comment type="pathway">
    <text evidence="3">Pyrimidine metabolism; UMP biosynthesis via de novo pathway; orotate from (S)-dihydroorotate (NAD(+) route): step 1/1.</text>
</comment>
<evidence type="ECO:0000256" key="2">
    <source>
        <dbReference type="ARBA" id="ARBA00003616"/>
    </source>
</evidence>
<evidence type="ECO:0000256" key="1">
    <source>
        <dbReference type="ARBA" id="ARBA00001917"/>
    </source>
</evidence>
<evidence type="ECO:0000256" key="11">
    <source>
        <dbReference type="ARBA" id="ARBA00032046"/>
    </source>
</evidence>
<dbReference type="GO" id="GO:0004589">
    <property type="term" value="F:dihydroorotate dehydrogenase (NAD+) activity"/>
    <property type="evidence" value="ECO:0007669"/>
    <property type="project" value="UniProtKB-EC"/>
</dbReference>
<dbReference type="Pfam" id="PF01180">
    <property type="entry name" value="DHO_dh"/>
    <property type="match status" value="1"/>
</dbReference>
<feature type="domain" description="Dihydroorotate dehydrogenase catalytic" evidence="13">
    <location>
        <begin position="16"/>
        <end position="289"/>
    </location>
</feature>
<keyword evidence="9" id="KW-0560">Oxidoreductase</keyword>
<dbReference type="GO" id="GO:0006222">
    <property type="term" value="P:UMP biosynthetic process"/>
    <property type="evidence" value="ECO:0007669"/>
    <property type="project" value="InterPro"/>
</dbReference>
<protein>
    <recommendedName>
        <fullName evidence="5">Dihydroorotate dehydrogenase B (NAD(+)), catalytic subunit</fullName>
        <ecNumber evidence="4">1.3.1.14</ecNumber>
    </recommendedName>
    <alternativeName>
        <fullName evidence="10">Dihydroorotate oxidase B</fullName>
    </alternativeName>
    <alternativeName>
        <fullName evidence="11">Orotate reductase (NADH)</fullName>
    </alternativeName>
</protein>
<comment type="cofactor">
    <cofactor evidence="1">
        <name>FMN</name>
        <dbReference type="ChEBI" id="CHEBI:58210"/>
    </cofactor>
</comment>
<evidence type="ECO:0000313" key="14">
    <source>
        <dbReference type="EMBL" id="MUB65976.1"/>
    </source>
</evidence>
<dbReference type="InterPro" id="IPR023359">
    <property type="entry name" value="Dihydro_DH_chainA_dom2"/>
</dbReference>
<comment type="function">
    <text evidence="2">Catalyzes the conversion of dihydroorotate to orotate with NAD(+) as electron acceptor.</text>
</comment>